<dbReference type="STRING" id="83656.B1H18_11405"/>
<sequence length="501" mass="52439">MLADGVQALIDGEWADAEDGAVFEVTDPADGSVVAEVADCGPGRTGAAVDAAERALPGWRAMPAHRRADILRGAAALLAERAAEIGALMTREQGKPSLEAVGEVESAGEHLLWAAEETRRVYGETVPAATADSRIWVLPEPVGVVAAITPWNFPASMITRKLGPALAAGCTVLLKPSELTPLCAAAVGRALMDAGLPAGVFNLVPTSRPELFAAAVMADSRVRKVSFTGSTVVGRRLIEQSAQDVKRLAIELGGHAPVLVFPDADIPAAAAAVARSKFLNCGQACTSPNRIFVHRRVAEEFIRQLAGQAAQLTAAPGSDPGSTLGPLINERARAKVERHVEDALARGARVVTGGRRPEGDRFSGGAFYEPTVLADVDEEMLICHEETFGPVAPVLVFGDEEQRPAGAGHKASTDHDNEAVVARANATPYGLVAYVWTRDLGRTMRVSEALRFGMVTVNGAPLAPPQAPFGGVKGSGYGREGGHLGVEGFLDHKYLSVGVGR</sequence>
<dbReference type="Pfam" id="PF00171">
    <property type="entry name" value="Aldedh"/>
    <property type="match status" value="2"/>
</dbReference>
<dbReference type="FunFam" id="3.40.605.10:FF:000007">
    <property type="entry name" value="NAD/NADP-dependent betaine aldehyde dehydrogenase"/>
    <property type="match status" value="1"/>
</dbReference>
<dbReference type="GO" id="GO:0004777">
    <property type="term" value="F:succinate-semialdehyde dehydrogenase (NAD+) activity"/>
    <property type="evidence" value="ECO:0007669"/>
    <property type="project" value="TreeGrafter"/>
</dbReference>
<keyword evidence="2" id="KW-0560">Oxidoreductase</keyword>
<dbReference type="GO" id="GO:0009450">
    <property type="term" value="P:gamma-aminobutyric acid catabolic process"/>
    <property type="evidence" value="ECO:0007669"/>
    <property type="project" value="TreeGrafter"/>
</dbReference>
<evidence type="ECO:0000256" key="2">
    <source>
        <dbReference type="ARBA" id="ARBA00023002"/>
    </source>
</evidence>
<dbReference type="InterPro" id="IPR015590">
    <property type="entry name" value="Aldehyde_DH_dom"/>
</dbReference>
<dbReference type="EMBL" id="MVFC01000007">
    <property type="protein sequence ID" value="OON80686.1"/>
    <property type="molecule type" value="Genomic_DNA"/>
</dbReference>
<organism evidence="4 5">
    <name type="scientific">Streptomyces tsukubensis</name>
    <dbReference type="NCBI Taxonomy" id="83656"/>
    <lineage>
        <taxon>Bacteria</taxon>
        <taxon>Bacillati</taxon>
        <taxon>Actinomycetota</taxon>
        <taxon>Actinomycetes</taxon>
        <taxon>Kitasatosporales</taxon>
        <taxon>Streptomycetaceae</taxon>
        <taxon>Streptomyces</taxon>
    </lineage>
</organism>
<dbReference type="AlphaFoldDB" id="A0A1V4AB77"/>
<dbReference type="Gene3D" id="3.40.605.10">
    <property type="entry name" value="Aldehyde Dehydrogenase, Chain A, domain 1"/>
    <property type="match status" value="1"/>
</dbReference>
<dbReference type="InterPro" id="IPR050740">
    <property type="entry name" value="Aldehyde_DH_Superfamily"/>
</dbReference>
<dbReference type="SUPFAM" id="SSF53720">
    <property type="entry name" value="ALDH-like"/>
    <property type="match status" value="1"/>
</dbReference>
<feature type="domain" description="Aldehyde dehydrogenase" evidence="3">
    <location>
        <begin position="416"/>
        <end position="493"/>
    </location>
</feature>
<comment type="similarity">
    <text evidence="1">Belongs to the aldehyde dehydrogenase family.</text>
</comment>
<evidence type="ECO:0000313" key="5">
    <source>
        <dbReference type="Proteomes" id="UP000190539"/>
    </source>
</evidence>
<feature type="domain" description="Aldehyde dehydrogenase" evidence="3">
    <location>
        <begin position="14"/>
        <end position="402"/>
    </location>
</feature>
<protein>
    <submittedName>
        <fullName evidence="4">Succinate-semialdehyde dehydrogenase (NADP(+))</fullName>
    </submittedName>
</protein>
<comment type="caution">
    <text evidence="4">The sequence shown here is derived from an EMBL/GenBank/DDBJ whole genome shotgun (WGS) entry which is preliminary data.</text>
</comment>
<accession>A0A1V4AB77</accession>
<dbReference type="InterPro" id="IPR016163">
    <property type="entry name" value="Ald_DH_C"/>
</dbReference>
<dbReference type="Proteomes" id="UP000190539">
    <property type="component" value="Unassembled WGS sequence"/>
</dbReference>
<proteinExistence type="inferred from homology"/>
<dbReference type="InterPro" id="IPR016161">
    <property type="entry name" value="Ald_DH/histidinol_DH"/>
</dbReference>
<dbReference type="CDD" id="cd07103">
    <property type="entry name" value="ALDH_F5_SSADH_GabD"/>
    <property type="match status" value="1"/>
</dbReference>
<dbReference type="PANTHER" id="PTHR43353">
    <property type="entry name" value="SUCCINATE-SEMIALDEHYDE DEHYDROGENASE, MITOCHONDRIAL"/>
    <property type="match status" value="1"/>
</dbReference>
<dbReference type="InterPro" id="IPR016162">
    <property type="entry name" value="Ald_DH_N"/>
</dbReference>
<evidence type="ECO:0000313" key="4">
    <source>
        <dbReference type="EMBL" id="OON80686.1"/>
    </source>
</evidence>
<dbReference type="Gene3D" id="3.40.309.10">
    <property type="entry name" value="Aldehyde Dehydrogenase, Chain A, domain 2"/>
    <property type="match status" value="1"/>
</dbReference>
<reference evidence="4 5" key="1">
    <citation type="submission" date="2017-02" db="EMBL/GenBank/DDBJ databases">
        <title>Draft Genome Sequence of Streptomyces tsukubaensis F601, a Producer of the immunosuppressant tacrolimus FK506.</title>
        <authorList>
            <person name="Zong G."/>
            <person name="Zhong C."/>
            <person name="Fu J."/>
            <person name="Qin R."/>
            <person name="Cao G."/>
        </authorList>
    </citation>
    <scope>NUCLEOTIDE SEQUENCE [LARGE SCALE GENOMIC DNA]</scope>
    <source>
        <strain evidence="4 5">F601</strain>
    </source>
</reference>
<name>A0A1V4AB77_9ACTN</name>
<dbReference type="PANTHER" id="PTHR43353:SF5">
    <property type="entry name" value="SUCCINATE-SEMIALDEHYDE DEHYDROGENASE, MITOCHONDRIAL"/>
    <property type="match status" value="1"/>
</dbReference>
<gene>
    <name evidence="4" type="primary">gabD</name>
    <name evidence="4" type="ORF">B1H18_11405</name>
</gene>
<evidence type="ECO:0000259" key="3">
    <source>
        <dbReference type="Pfam" id="PF00171"/>
    </source>
</evidence>
<keyword evidence="5" id="KW-1185">Reference proteome</keyword>
<evidence type="ECO:0000256" key="1">
    <source>
        <dbReference type="ARBA" id="ARBA00009986"/>
    </source>
</evidence>